<evidence type="ECO:0000313" key="3">
    <source>
        <dbReference type="Proteomes" id="UP000627715"/>
    </source>
</evidence>
<proteinExistence type="predicted"/>
<dbReference type="RefSeq" id="WP_068810078.1">
    <property type="nucleotide sequence ID" value="NZ_BMIY01000010.1"/>
</dbReference>
<gene>
    <name evidence="2" type="ORF">GCM10011403_23670</name>
</gene>
<dbReference type="OrthoDB" id="7063456at2"/>
<evidence type="ECO:0008006" key="4">
    <source>
        <dbReference type="Google" id="ProtNLM"/>
    </source>
</evidence>
<dbReference type="Proteomes" id="UP000627715">
    <property type="component" value="Unassembled WGS sequence"/>
</dbReference>
<feature type="transmembrane region" description="Helical" evidence="1">
    <location>
        <begin position="6"/>
        <end position="23"/>
    </location>
</feature>
<sequence>MSPAATIVLLNALTLVFCYLWMFPRVVGRDLQKLALNDVMASVVVICVAASLYMGRDISISVIGIEFNWFWFTLISYFAMEVPFTLWYMMKYRIEPPE</sequence>
<organism evidence="2 3">
    <name type="scientific">Pseudohongiella nitratireducens</name>
    <dbReference type="NCBI Taxonomy" id="1768907"/>
    <lineage>
        <taxon>Bacteria</taxon>
        <taxon>Pseudomonadati</taxon>
        <taxon>Pseudomonadota</taxon>
        <taxon>Gammaproteobacteria</taxon>
        <taxon>Pseudomonadales</taxon>
        <taxon>Pseudohongiellaceae</taxon>
        <taxon>Pseudohongiella</taxon>
    </lineage>
</organism>
<keyword evidence="1" id="KW-0812">Transmembrane</keyword>
<evidence type="ECO:0000256" key="1">
    <source>
        <dbReference type="SAM" id="Phobius"/>
    </source>
</evidence>
<reference evidence="2" key="1">
    <citation type="journal article" date="2014" name="Int. J. Syst. Evol. Microbiol.">
        <title>Complete genome sequence of Corynebacterium casei LMG S-19264T (=DSM 44701T), isolated from a smear-ripened cheese.</title>
        <authorList>
            <consortium name="US DOE Joint Genome Institute (JGI-PGF)"/>
            <person name="Walter F."/>
            <person name="Albersmeier A."/>
            <person name="Kalinowski J."/>
            <person name="Ruckert C."/>
        </authorList>
    </citation>
    <scope>NUCLEOTIDE SEQUENCE</scope>
    <source>
        <strain evidence="2">CGMCC 1.15425</strain>
    </source>
</reference>
<feature type="transmembrane region" description="Helical" evidence="1">
    <location>
        <begin position="35"/>
        <end position="54"/>
    </location>
</feature>
<dbReference type="AlphaFoldDB" id="A0A916QLL1"/>
<name>A0A916QLL1_9GAMM</name>
<keyword evidence="1" id="KW-1133">Transmembrane helix</keyword>
<keyword evidence="1" id="KW-0472">Membrane</keyword>
<dbReference type="EMBL" id="BMIY01000010">
    <property type="protein sequence ID" value="GFZ79782.1"/>
    <property type="molecule type" value="Genomic_DNA"/>
</dbReference>
<feature type="transmembrane region" description="Helical" evidence="1">
    <location>
        <begin position="69"/>
        <end position="89"/>
    </location>
</feature>
<comment type="caution">
    <text evidence="2">The sequence shown here is derived from an EMBL/GenBank/DDBJ whole genome shotgun (WGS) entry which is preliminary data.</text>
</comment>
<protein>
    <recommendedName>
        <fullName evidence="4">Transmembrane protein</fullName>
    </recommendedName>
</protein>
<reference evidence="2" key="2">
    <citation type="submission" date="2020-09" db="EMBL/GenBank/DDBJ databases">
        <authorList>
            <person name="Sun Q."/>
            <person name="Zhou Y."/>
        </authorList>
    </citation>
    <scope>NUCLEOTIDE SEQUENCE</scope>
    <source>
        <strain evidence="2">CGMCC 1.15425</strain>
    </source>
</reference>
<keyword evidence="3" id="KW-1185">Reference proteome</keyword>
<evidence type="ECO:0000313" key="2">
    <source>
        <dbReference type="EMBL" id="GFZ79782.1"/>
    </source>
</evidence>
<accession>A0A916QLL1</accession>